<dbReference type="InterPro" id="IPR013087">
    <property type="entry name" value="Znf_C2H2_type"/>
</dbReference>
<dbReference type="Gene3D" id="3.30.160.60">
    <property type="entry name" value="Classic Zinc Finger"/>
    <property type="match status" value="2"/>
</dbReference>
<sequence length="125" mass="13988">MALNCQGPRARVPSQHCRSAWALTSLQAPHLCPQDHRNGYGEERVTQCGVCGKVFSGRSRKHNLKQHILTHTGERPHSCPHCPYRSSHRPTLRRHVFTVHARLADLPATTVPPFTPSAASFSHTR</sequence>
<keyword evidence="1" id="KW-0479">Metal-binding</keyword>
<evidence type="ECO:0000256" key="2">
    <source>
        <dbReference type="ARBA" id="ARBA00022737"/>
    </source>
</evidence>
<accession>A0A5B7CPK0</accession>
<dbReference type="EMBL" id="VSRR010000121">
    <property type="protein sequence ID" value="MPC10554.1"/>
    <property type="molecule type" value="Genomic_DNA"/>
</dbReference>
<keyword evidence="2" id="KW-0677">Repeat</keyword>
<dbReference type="GO" id="GO:0005634">
    <property type="term" value="C:nucleus"/>
    <property type="evidence" value="ECO:0007669"/>
    <property type="project" value="TreeGrafter"/>
</dbReference>
<comment type="caution">
    <text evidence="7">The sequence shown here is derived from an EMBL/GenBank/DDBJ whole genome shotgun (WGS) entry which is preliminary data.</text>
</comment>
<keyword evidence="3 5" id="KW-0863">Zinc-finger</keyword>
<organism evidence="7 8">
    <name type="scientific">Portunus trituberculatus</name>
    <name type="common">Swimming crab</name>
    <name type="synonym">Neptunus trituberculatus</name>
    <dbReference type="NCBI Taxonomy" id="210409"/>
    <lineage>
        <taxon>Eukaryota</taxon>
        <taxon>Metazoa</taxon>
        <taxon>Ecdysozoa</taxon>
        <taxon>Arthropoda</taxon>
        <taxon>Crustacea</taxon>
        <taxon>Multicrustacea</taxon>
        <taxon>Malacostraca</taxon>
        <taxon>Eumalacostraca</taxon>
        <taxon>Eucarida</taxon>
        <taxon>Decapoda</taxon>
        <taxon>Pleocyemata</taxon>
        <taxon>Brachyura</taxon>
        <taxon>Eubrachyura</taxon>
        <taxon>Portunoidea</taxon>
        <taxon>Portunidae</taxon>
        <taxon>Portuninae</taxon>
        <taxon>Portunus</taxon>
    </lineage>
</organism>
<feature type="domain" description="C2H2-type" evidence="6">
    <location>
        <begin position="46"/>
        <end position="76"/>
    </location>
</feature>
<name>A0A5B7CPK0_PORTR</name>
<protein>
    <submittedName>
        <fullName evidence="7">Zinc finger protein 891</fullName>
    </submittedName>
</protein>
<dbReference type="SUPFAM" id="SSF57667">
    <property type="entry name" value="beta-beta-alpha zinc fingers"/>
    <property type="match status" value="1"/>
</dbReference>
<keyword evidence="4" id="KW-0862">Zinc</keyword>
<dbReference type="GO" id="GO:0000981">
    <property type="term" value="F:DNA-binding transcription factor activity, RNA polymerase II-specific"/>
    <property type="evidence" value="ECO:0007669"/>
    <property type="project" value="TreeGrafter"/>
</dbReference>
<dbReference type="SMART" id="SM00355">
    <property type="entry name" value="ZnF_C2H2"/>
    <property type="match status" value="2"/>
</dbReference>
<evidence type="ECO:0000256" key="5">
    <source>
        <dbReference type="PROSITE-ProRule" id="PRU00042"/>
    </source>
</evidence>
<dbReference type="FunFam" id="3.30.160.60:FF:000446">
    <property type="entry name" value="Zinc finger protein"/>
    <property type="match status" value="1"/>
</dbReference>
<dbReference type="Proteomes" id="UP000324222">
    <property type="component" value="Unassembled WGS sequence"/>
</dbReference>
<reference evidence="7 8" key="1">
    <citation type="submission" date="2019-05" db="EMBL/GenBank/DDBJ databases">
        <title>Another draft genome of Portunus trituberculatus and its Hox gene families provides insights of decapod evolution.</title>
        <authorList>
            <person name="Jeong J.-H."/>
            <person name="Song I."/>
            <person name="Kim S."/>
            <person name="Choi T."/>
            <person name="Kim D."/>
            <person name="Ryu S."/>
            <person name="Kim W."/>
        </authorList>
    </citation>
    <scope>NUCLEOTIDE SEQUENCE [LARGE SCALE GENOMIC DNA]</scope>
    <source>
        <tissue evidence="7">Muscle</tissue>
    </source>
</reference>
<dbReference type="PROSITE" id="PS50157">
    <property type="entry name" value="ZINC_FINGER_C2H2_2"/>
    <property type="match status" value="1"/>
</dbReference>
<dbReference type="OrthoDB" id="6077919at2759"/>
<keyword evidence="8" id="KW-1185">Reference proteome</keyword>
<evidence type="ECO:0000256" key="3">
    <source>
        <dbReference type="ARBA" id="ARBA00022771"/>
    </source>
</evidence>
<dbReference type="GO" id="GO:0008270">
    <property type="term" value="F:zinc ion binding"/>
    <property type="evidence" value="ECO:0007669"/>
    <property type="project" value="UniProtKB-KW"/>
</dbReference>
<evidence type="ECO:0000313" key="7">
    <source>
        <dbReference type="EMBL" id="MPC10554.1"/>
    </source>
</evidence>
<evidence type="ECO:0000256" key="4">
    <source>
        <dbReference type="ARBA" id="ARBA00022833"/>
    </source>
</evidence>
<gene>
    <name evidence="7" type="primary">ZNF891</name>
    <name evidence="7" type="ORF">E2C01_003191</name>
</gene>
<dbReference type="PANTHER" id="PTHR24408:SF58">
    <property type="entry name" value="TRANSCRIPTION FACTOR (TFIIIA), PUTATIVE (AFU_ORTHOLOGUE AFUA_1G05150)-RELATED"/>
    <property type="match status" value="1"/>
</dbReference>
<evidence type="ECO:0000313" key="8">
    <source>
        <dbReference type="Proteomes" id="UP000324222"/>
    </source>
</evidence>
<dbReference type="GO" id="GO:0043565">
    <property type="term" value="F:sequence-specific DNA binding"/>
    <property type="evidence" value="ECO:0007669"/>
    <property type="project" value="TreeGrafter"/>
</dbReference>
<dbReference type="AlphaFoldDB" id="A0A5B7CPK0"/>
<evidence type="ECO:0000259" key="6">
    <source>
        <dbReference type="PROSITE" id="PS50157"/>
    </source>
</evidence>
<dbReference type="PANTHER" id="PTHR24408">
    <property type="entry name" value="ZINC FINGER PROTEIN"/>
    <property type="match status" value="1"/>
</dbReference>
<evidence type="ECO:0000256" key="1">
    <source>
        <dbReference type="ARBA" id="ARBA00022723"/>
    </source>
</evidence>
<proteinExistence type="predicted"/>
<dbReference type="InterPro" id="IPR036236">
    <property type="entry name" value="Znf_C2H2_sf"/>
</dbReference>